<evidence type="ECO:0000256" key="2">
    <source>
        <dbReference type="ARBA" id="ARBA00022741"/>
    </source>
</evidence>
<reference evidence="7" key="2">
    <citation type="submission" date="2021-04" db="EMBL/GenBank/DDBJ databases">
        <authorList>
            <person name="Gilroy R."/>
        </authorList>
    </citation>
    <scope>NUCLEOTIDE SEQUENCE</scope>
    <source>
        <strain evidence="7">ChiGjej4B4-7305</strain>
    </source>
</reference>
<evidence type="ECO:0000259" key="6">
    <source>
        <dbReference type="PROSITE" id="PS50893"/>
    </source>
</evidence>
<dbReference type="Pfam" id="PF00005">
    <property type="entry name" value="ABC_tran"/>
    <property type="match status" value="1"/>
</dbReference>
<evidence type="ECO:0000313" key="7">
    <source>
        <dbReference type="EMBL" id="HIZ36549.1"/>
    </source>
</evidence>
<evidence type="ECO:0000313" key="8">
    <source>
        <dbReference type="Proteomes" id="UP000824037"/>
    </source>
</evidence>
<reference evidence="7" key="1">
    <citation type="journal article" date="2021" name="PeerJ">
        <title>Extensive microbial diversity within the chicken gut microbiome revealed by metagenomics and culture.</title>
        <authorList>
            <person name="Gilroy R."/>
            <person name="Ravi A."/>
            <person name="Getino M."/>
            <person name="Pursley I."/>
            <person name="Horton D.L."/>
            <person name="Alikhan N.F."/>
            <person name="Baker D."/>
            <person name="Gharbi K."/>
            <person name="Hall N."/>
            <person name="Watson M."/>
            <person name="Adriaenssens E.M."/>
            <person name="Foster-Nyarko E."/>
            <person name="Jarju S."/>
            <person name="Secka A."/>
            <person name="Antonio M."/>
            <person name="Oren A."/>
            <person name="Chaudhuri R.R."/>
            <person name="La Ragione R."/>
            <person name="Hildebrand F."/>
            <person name="Pallen M.J."/>
        </authorList>
    </citation>
    <scope>NUCLEOTIDE SEQUENCE</scope>
    <source>
        <strain evidence="7">ChiGjej4B4-7305</strain>
    </source>
</reference>
<dbReference type="EMBL" id="DXBY01000210">
    <property type="protein sequence ID" value="HIZ36549.1"/>
    <property type="molecule type" value="Genomic_DNA"/>
</dbReference>
<dbReference type="PROSITE" id="PS00211">
    <property type="entry name" value="ABC_TRANSPORTER_1"/>
    <property type="match status" value="1"/>
</dbReference>
<dbReference type="InterPro" id="IPR017871">
    <property type="entry name" value="ABC_transporter-like_CS"/>
</dbReference>
<protein>
    <submittedName>
        <fullName evidence="7">ABC transporter ATP-binding protein</fullName>
    </submittedName>
</protein>
<dbReference type="PANTHER" id="PTHR42794">
    <property type="entry name" value="HEMIN IMPORT ATP-BINDING PROTEIN HMUV"/>
    <property type="match status" value="1"/>
</dbReference>
<dbReference type="Proteomes" id="UP000824037">
    <property type="component" value="Unassembled WGS sequence"/>
</dbReference>
<dbReference type="PROSITE" id="PS50893">
    <property type="entry name" value="ABC_TRANSPORTER_2"/>
    <property type="match status" value="1"/>
</dbReference>
<dbReference type="CDD" id="cd03214">
    <property type="entry name" value="ABC_Iron-Siderophores_B12_Hemin"/>
    <property type="match status" value="1"/>
</dbReference>
<dbReference type="InterPro" id="IPR027417">
    <property type="entry name" value="P-loop_NTPase"/>
</dbReference>
<proteinExistence type="predicted"/>
<gene>
    <name evidence="7" type="ORF">H9815_12285</name>
</gene>
<evidence type="ECO:0000256" key="1">
    <source>
        <dbReference type="ARBA" id="ARBA00022448"/>
    </source>
</evidence>
<feature type="compositionally biased region" description="Pro residues" evidence="5">
    <location>
        <begin position="278"/>
        <end position="287"/>
    </location>
</feature>
<evidence type="ECO:0000256" key="5">
    <source>
        <dbReference type="SAM" id="MobiDB-lite"/>
    </source>
</evidence>
<feature type="domain" description="ABC transporter" evidence="6">
    <location>
        <begin position="18"/>
        <end position="253"/>
    </location>
</feature>
<keyword evidence="3 7" id="KW-0067">ATP-binding</keyword>
<keyword evidence="2" id="KW-0547">Nucleotide-binding</keyword>
<comment type="caution">
    <text evidence="7">The sequence shown here is derived from an EMBL/GenBank/DDBJ whole genome shotgun (WGS) entry which is preliminary data.</text>
</comment>
<dbReference type="FunFam" id="3.40.50.300:FF:000134">
    <property type="entry name" value="Iron-enterobactin ABC transporter ATP-binding protein"/>
    <property type="match status" value="1"/>
</dbReference>
<organism evidence="7 8">
    <name type="scientific">Candidatus Ruania gallistercoris</name>
    <dbReference type="NCBI Taxonomy" id="2838746"/>
    <lineage>
        <taxon>Bacteria</taxon>
        <taxon>Bacillati</taxon>
        <taxon>Actinomycetota</taxon>
        <taxon>Actinomycetes</taxon>
        <taxon>Micrococcales</taxon>
        <taxon>Ruaniaceae</taxon>
        <taxon>Ruania</taxon>
    </lineage>
</organism>
<accession>A0A9D2J5M2</accession>
<dbReference type="AlphaFoldDB" id="A0A9D2J5M2"/>
<dbReference type="SMART" id="SM00382">
    <property type="entry name" value="AAA"/>
    <property type="match status" value="1"/>
</dbReference>
<keyword evidence="1" id="KW-0813">Transport</keyword>
<dbReference type="GO" id="GO:0005524">
    <property type="term" value="F:ATP binding"/>
    <property type="evidence" value="ECO:0007669"/>
    <property type="project" value="UniProtKB-KW"/>
</dbReference>
<sequence length="287" mass="30375">MSLDLEPARAAEAAAPVLRARNIHVRLGGSPVLHGVDLDVRAGQVHGLIGPNGAGKSTLLRTLARLIRPDQGSVCSAAGDIAALSARERARSVGFLPQDTGVDQDFTVRDVVWMGRFAHLRRWHAPTSADARAVARALHRTGTAHLAARSARTLSGGQRQLVLIAKQLAQAPTVQLLDEPVSALDVAYQLRVLELVRSLARDGVAVVTVLHDLDLAARCCDTLTVLHRGHVYATGEPTQVLTAGLMAQVYGVRAVIDSDPATGSPRVSTIGAFDGEHPPSPTTDPTR</sequence>
<evidence type="ECO:0000256" key="4">
    <source>
        <dbReference type="ARBA" id="ARBA00022967"/>
    </source>
</evidence>
<dbReference type="PANTHER" id="PTHR42794:SF1">
    <property type="entry name" value="HEMIN IMPORT ATP-BINDING PROTEIN HMUV"/>
    <property type="match status" value="1"/>
</dbReference>
<dbReference type="GO" id="GO:0016887">
    <property type="term" value="F:ATP hydrolysis activity"/>
    <property type="evidence" value="ECO:0007669"/>
    <property type="project" value="InterPro"/>
</dbReference>
<evidence type="ECO:0000256" key="3">
    <source>
        <dbReference type="ARBA" id="ARBA00022840"/>
    </source>
</evidence>
<name>A0A9D2J5M2_9MICO</name>
<dbReference type="SUPFAM" id="SSF52540">
    <property type="entry name" value="P-loop containing nucleoside triphosphate hydrolases"/>
    <property type="match status" value="1"/>
</dbReference>
<dbReference type="InterPro" id="IPR003593">
    <property type="entry name" value="AAA+_ATPase"/>
</dbReference>
<dbReference type="Gene3D" id="3.40.50.300">
    <property type="entry name" value="P-loop containing nucleotide triphosphate hydrolases"/>
    <property type="match status" value="1"/>
</dbReference>
<dbReference type="InterPro" id="IPR003439">
    <property type="entry name" value="ABC_transporter-like_ATP-bd"/>
</dbReference>
<feature type="region of interest" description="Disordered" evidence="5">
    <location>
        <begin position="261"/>
        <end position="287"/>
    </location>
</feature>
<keyword evidence="4" id="KW-1278">Translocase</keyword>